<evidence type="ECO:0000313" key="1">
    <source>
        <dbReference type="EMBL" id="DAE19789.1"/>
    </source>
</evidence>
<name>A0A8S5QLZ2_9CAUD</name>
<reference evidence="1" key="1">
    <citation type="journal article" date="2021" name="Proc. Natl. Acad. Sci. U.S.A.">
        <title>A Catalog of Tens of Thousands of Viruses from Human Metagenomes Reveals Hidden Associations with Chronic Diseases.</title>
        <authorList>
            <person name="Tisza M.J."/>
            <person name="Buck C.B."/>
        </authorList>
    </citation>
    <scope>NUCLEOTIDE SEQUENCE</scope>
    <source>
        <strain evidence="1">Cteoh1</strain>
    </source>
</reference>
<proteinExistence type="predicted"/>
<sequence>MLLQSLCKLSNVEIYIVASHLFCNHVQNKITTIDGS</sequence>
<dbReference type="EMBL" id="BK015686">
    <property type="protein sequence ID" value="DAE19789.1"/>
    <property type="molecule type" value="Genomic_DNA"/>
</dbReference>
<protein>
    <submittedName>
        <fullName evidence="1">Uncharacterized protein</fullName>
    </submittedName>
</protein>
<organism evidence="1">
    <name type="scientific">Siphoviridae sp. cteoh1</name>
    <dbReference type="NCBI Taxonomy" id="2826407"/>
    <lineage>
        <taxon>Viruses</taxon>
        <taxon>Duplodnaviria</taxon>
        <taxon>Heunggongvirae</taxon>
        <taxon>Uroviricota</taxon>
        <taxon>Caudoviricetes</taxon>
    </lineage>
</organism>
<accession>A0A8S5QLZ2</accession>